<dbReference type="PANTHER" id="PTHR33336">
    <property type="entry name" value="QUINOL MONOOXYGENASE YGIN-RELATED"/>
    <property type="match status" value="1"/>
</dbReference>
<name>A0A2A5J112_RHOSG</name>
<organism evidence="2 3">
    <name type="scientific">Rhodococcus qingshengii</name>
    <dbReference type="NCBI Taxonomy" id="334542"/>
    <lineage>
        <taxon>Bacteria</taxon>
        <taxon>Bacillati</taxon>
        <taxon>Actinomycetota</taxon>
        <taxon>Actinomycetes</taxon>
        <taxon>Mycobacteriales</taxon>
        <taxon>Nocardiaceae</taxon>
        <taxon>Rhodococcus</taxon>
        <taxon>Rhodococcus erythropolis group</taxon>
    </lineage>
</organism>
<dbReference type="Pfam" id="PF03992">
    <property type="entry name" value="ABM"/>
    <property type="match status" value="1"/>
</dbReference>
<proteinExistence type="predicted"/>
<dbReference type="PROSITE" id="PS51725">
    <property type="entry name" value="ABM"/>
    <property type="match status" value="1"/>
</dbReference>
<dbReference type="InterPro" id="IPR011008">
    <property type="entry name" value="Dimeric_a/b-barrel"/>
</dbReference>
<dbReference type="Gene3D" id="3.30.70.100">
    <property type="match status" value="1"/>
</dbReference>
<sequence length="115" mass="13504">MSYRRDGKHVIICEVYYSVKPGLRNELLEIVEANVRETRKEEGNISYTHYPSVEDDTGMFVFEVWRRAQDVEAHIRAEHYLAFSQKRKPMLQEGTYKFRTYEAAIVGEGDGIPTW</sequence>
<reference evidence="2 3" key="1">
    <citation type="submission" date="2017-07" db="EMBL/GenBank/DDBJ databases">
        <title>Draft sequence of Rhodococcus enclensis 23b-28.</title>
        <authorList>
            <person name="Besaury L."/>
            <person name="Sancelme M."/>
            <person name="Amato P."/>
            <person name="Lallement A."/>
            <person name="Delort A.-M."/>
        </authorList>
    </citation>
    <scope>NUCLEOTIDE SEQUENCE [LARGE SCALE GENOMIC DNA]</scope>
    <source>
        <strain evidence="2 3">23b-28</strain>
    </source>
</reference>
<dbReference type="InterPro" id="IPR007138">
    <property type="entry name" value="ABM_dom"/>
</dbReference>
<evidence type="ECO:0000313" key="2">
    <source>
        <dbReference type="EMBL" id="PCK23052.1"/>
    </source>
</evidence>
<protein>
    <recommendedName>
        <fullName evidence="1">ABM domain-containing protein</fullName>
    </recommendedName>
</protein>
<evidence type="ECO:0000313" key="3">
    <source>
        <dbReference type="Proteomes" id="UP000230886"/>
    </source>
</evidence>
<dbReference type="SUPFAM" id="SSF54909">
    <property type="entry name" value="Dimeric alpha+beta barrel"/>
    <property type="match status" value="1"/>
</dbReference>
<dbReference type="InterPro" id="IPR050744">
    <property type="entry name" value="AI-2_Isomerase_LsrG"/>
</dbReference>
<dbReference type="PANTHER" id="PTHR33336:SF3">
    <property type="entry name" value="ABM DOMAIN-CONTAINING PROTEIN"/>
    <property type="match status" value="1"/>
</dbReference>
<dbReference type="Proteomes" id="UP000230886">
    <property type="component" value="Unassembled WGS sequence"/>
</dbReference>
<dbReference type="AlphaFoldDB" id="A0A2A5J112"/>
<evidence type="ECO:0000259" key="1">
    <source>
        <dbReference type="PROSITE" id="PS51725"/>
    </source>
</evidence>
<feature type="domain" description="ABM" evidence="1">
    <location>
        <begin position="11"/>
        <end position="101"/>
    </location>
</feature>
<dbReference type="GO" id="GO:0003824">
    <property type="term" value="F:catalytic activity"/>
    <property type="evidence" value="ECO:0007669"/>
    <property type="project" value="TreeGrafter"/>
</dbReference>
<dbReference type="EMBL" id="NOVD01000058">
    <property type="protein sequence ID" value="PCK23052.1"/>
    <property type="molecule type" value="Genomic_DNA"/>
</dbReference>
<gene>
    <name evidence="2" type="ORF">CHR55_31090</name>
</gene>
<comment type="caution">
    <text evidence="2">The sequence shown here is derived from an EMBL/GenBank/DDBJ whole genome shotgun (WGS) entry which is preliminary data.</text>
</comment>
<accession>A0A2A5J112</accession>